<comment type="subcellular location">
    <subcellularLocation>
        <location evidence="1">Nucleus</location>
    </subcellularLocation>
</comment>
<dbReference type="InterPro" id="IPR002487">
    <property type="entry name" value="TF_Kbox"/>
</dbReference>
<proteinExistence type="predicted"/>
<evidence type="ECO:0008006" key="11">
    <source>
        <dbReference type="Google" id="ProtNLM"/>
    </source>
</evidence>
<dbReference type="OrthoDB" id="1898716at2759"/>
<dbReference type="GO" id="GO:0030154">
    <property type="term" value="P:cell differentiation"/>
    <property type="evidence" value="ECO:0007669"/>
    <property type="project" value="UniProtKB-KW"/>
</dbReference>
<evidence type="ECO:0000259" key="8">
    <source>
        <dbReference type="PROSITE" id="PS51297"/>
    </source>
</evidence>
<keyword evidence="6" id="KW-0539">Nucleus</keyword>
<feature type="domain" description="MADS-box" evidence="7">
    <location>
        <begin position="1"/>
        <end position="61"/>
    </location>
</feature>
<dbReference type="FunFam" id="3.40.1810.10:FF:000007">
    <property type="entry name" value="Transcription factor, MADS-box"/>
    <property type="match status" value="1"/>
</dbReference>
<gene>
    <name evidence="9" type="ORF">FH972_005718</name>
</gene>
<organism evidence="9 10">
    <name type="scientific">Carpinus fangiana</name>
    <dbReference type="NCBI Taxonomy" id="176857"/>
    <lineage>
        <taxon>Eukaryota</taxon>
        <taxon>Viridiplantae</taxon>
        <taxon>Streptophyta</taxon>
        <taxon>Embryophyta</taxon>
        <taxon>Tracheophyta</taxon>
        <taxon>Spermatophyta</taxon>
        <taxon>Magnoliopsida</taxon>
        <taxon>eudicotyledons</taxon>
        <taxon>Gunneridae</taxon>
        <taxon>Pentapetalae</taxon>
        <taxon>rosids</taxon>
        <taxon>fabids</taxon>
        <taxon>Fagales</taxon>
        <taxon>Betulaceae</taxon>
        <taxon>Carpinus</taxon>
    </lineage>
</organism>
<keyword evidence="4" id="KW-0238">DNA-binding</keyword>
<protein>
    <recommendedName>
        <fullName evidence="11">MADS-box domain-containing protein</fullName>
    </recommendedName>
</protein>
<evidence type="ECO:0000256" key="2">
    <source>
        <dbReference type="ARBA" id="ARBA00022782"/>
    </source>
</evidence>
<dbReference type="InterPro" id="IPR050142">
    <property type="entry name" value="MADS-box/MEF2_TF"/>
</dbReference>
<dbReference type="PROSITE" id="PS51297">
    <property type="entry name" value="K_BOX"/>
    <property type="match status" value="1"/>
</dbReference>
<dbReference type="GO" id="GO:0000977">
    <property type="term" value="F:RNA polymerase II transcription regulatory region sequence-specific DNA binding"/>
    <property type="evidence" value="ECO:0007669"/>
    <property type="project" value="InterPro"/>
</dbReference>
<dbReference type="AlphaFoldDB" id="A0A5N6QSK2"/>
<dbReference type="GO" id="GO:0003700">
    <property type="term" value="F:DNA-binding transcription factor activity"/>
    <property type="evidence" value="ECO:0007669"/>
    <property type="project" value="InterPro"/>
</dbReference>
<dbReference type="SUPFAM" id="SSF55455">
    <property type="entry name" value="SRF-like"/>
    <property type="match status" value="1"/>
</dbReference>
<evidence type="ECO:0000259" key="7">
    <source>
        <dbReference type="PROSITE" id="PS50066"/>
    </source>
</evidence>
<dbReference type="InterPro" id="IPR033896">
    <property type="entry name" value="MEF2-like_N"/>
</dbReference>
<evidence type="ECO:0000256" key="1">
    <source>
        <dbReference type="ARBA" id="ARBA00004123"/>
    </source>
</evidence>
<dbReference type="Pfam" id="PF00319">
    <property type="entry name" value="SRF-TF"/>
    <property type="match status" value="1"/>
</dbReference>
<accession>A0A5N6QSK2</accession>
<dbReference type="PRINTS" id="PR00404">
    <property type="entry name" value="MADSDOMAIN"/>
</dbReference>
<dbReference type="GO" id="GO:0045944">
    <property type="term" value="P:positive regulation of transcription by RNA polymerase II"/>
    <property type="evidence" value="ECO:0007669"/>
    <property type="project" value="InterPro"/>
</dbReference>
<dbReference type="PROSITE" id="PS00350">
    <property type="entry name" value="MADS_BOX_1"/>
    <property type="match status" value="1"/>
</dbReference>
<dbReference type="Gene3D" id="3.40.1810.10">
    <property type="entry name" value="Transcription factor, MADS-box"/>
    <property type="match status" value="1"/>
</dbReference>
<dbReference type="InterPro" id="IPR002100">
    <property type="entry name" value="TF_MADSbox"/>
</dbReference>
<evidence type="ECO:0000256" key="6">
    <source>
        <dbReference type="ARBA" id="ARBA00023242"/>
    </source>
</evidence>
<dbReference type="PROSITE" id="PS50066">
    <property type="entry name" value="MADS_BOX_2"/>
    <property type="match status" value="1"/>
</dbReference>
<name>A0A5N6QSK2_9ROSI</name>
<dbReference type="GO" id="GO:0046983">
    <property type="term" value="F:protein dimerization activity"/>
    <property type="evidence" value="ECO:0007669"/>
    <property type="project" value="InterPro"/>
</dbReference>
<dbReference type="EMBL" id="CM017322">
    <property type="protein sequence ID" value="KAE8009270.1"/>
    <property type="molecule type" value="Genomic_DNA"/>
</dbReference>
<evidence type="ECO:0000256" key="4">
    <source>
        <dbReference type="ARBA" id="ARBA00023125"/>
    </source>
</evidence>
<dbReference type="PANTHER" id="PTHR48019">
    <property type="entry name" value="SERUM RESPONSE FACTOR HOMOLOG"/>
    <property type="match status" value="1"/>
</dbReference>
<reference evidence="9 10" key="1">
    <citation type="submission" date="2019-06" db="EMBL/GenBank/DDBJ databases">
        <title>A chromosomal-level reference genome of Carpinus fangiana (Coryloideae, Betulaceae).</title>
        <authorList>
            <person name="Yang X."/>
            <person name="Wang Z."/>
            <person name="Zhang L."/>
            <person name="Hao G."/>
            <person name="Liu J."/>
            <person name="Yang Y."/>
        </authorList>
    </citation>
    <scope>NUCLEOTIDE SEQUENCE [LARGE SCALE GENOMIC DNA]</scope>
    <source>
        <strain evidence="9">Cfa_2016G</strain>
        <tissue evidence="9">Leaf</tissue>
    </source>
</reference>
<keyword evidence="3" id="KW-0805">Transcription regulation</keyword>
<dbReference type="InterPro" id="IPR036879">
    <property type="entry name" value="TF_MADSbox_sf"/>
</dbReference>
<evidence type="ECO:0000256" key="3">
    <source>
        <dbReference type="ARBA" id="ARBA00023015"/>
    </source>
</evidence>
<keyword evidence="10" id="KW-1185">Reference proteome</keyword>
<evidence type="ECO:0000256" key="5">
    <source>
        <dbReference type="ARBA" id="ARBA00023163"/>
    </source>
</evidence>
<dbReference type="Pfam" id="PF01486">
    <property type="entry name" value="K-box"/>
    <property type="match status" value="1"/>
</dbReference>
<dbReference type="CDD" id="cd00265">
    <property type="entry name" value="MADS_MEF2_like"/>
    <property type="match status" value="1"/>
</dbReference>
<sequence>MTRRKIETKKIENTTARQVTFSKRRRGLFKKALELSTLCDAQLALVVFSATGKLFDFSSPSMQQVIGRRQNLHSKNLNKMDQPSLEAQIDNSTKTMSSNETLERTHGMRQMIGEVLQQLNVEELQKLEELLEVGLTSVLKTKEEGFLGEIGALKRKEAQLIEDNQRLKRQMEKQFKIKIHAIEQGLSSESITNICSSSYPPQQQDNDDTCLKLG</sequence>
<evidence type="ECO:0000313" key="9">
    <source>
        <dbReference type="EMBL" id="KAE8009270.1"/>
    </source>
</evidence>
<keyword evidence="5" id="KW-0804">Transcription</keyword>
<dbReference type="Proteomes" id="UP000327013">
    <property type="component" value="Chromosome 2"/>
</dbReference>
<evidence type="ECO:0000313" key="10">
    <source>
        <dbReference type="Proteomes" id="UP000327013"/>
    </source>
</evidence>
<dbReference type="GO" id="GO:0005634">
    <property type="term" value="C:nucleus"/>
    <property type="evidence" value="ECO:0007669"/>
    <property type="project" value="UniProtKB-SubCell"/>
</dbReference>
<dbReference type="SMART" id="SM00432">
    <property type="entry name" value="MADS"/>
    <property type="match status" value="1"/>
</dbReference>
<feature type="domain" description="K-box" evidence="8">
    <location>
        <begin position="85"/>
        <end position="177"/>
    </location>
</feature>
<keyword evidence="2" id="KW-0221">Differentiation</keyword>